<organism evidence="1 2">
    <name type="scientific">Arctia plantaginis</name>
    <name type="common">Wood tiger moth</name>
    <name type="synonym">Phalaena plantaginis</name>
    <dbReference type="NCBI Taxonomy" id="874455"/>
    <lineage>
        <taxon>Eukaryota</taxon>
        <taxon>Metazoa</taxon>
        <taxon>Ecdysozoa</taxon>
        <taxon>Arthropoda</taxon>
        <taxon>Hexapoda</taxon>
        <taxon>Insecta</taxon>
        <taxon>Pterygota</taxon>
        <taxon>Neoptera</taxon>
        <taxon>Endopterygota</taxon>
        <taxon>Lepidoptera</taxon>
        <taxon>Glossata</taxon>
        <taxon>Ditrysia</taxon>
        <taxon>Noctuoidea</taxon>
        <taxon>Erebidae</taxon>
        <taxon>Arctiinae</taxon>
        <taxon>Arctia</taxon>
    </lineage>
</organism>
<comment type="caution">
    <text evidence="1">The sequence shown here is derived from an EMBL/GenBank/DDBJ whole genome shotgun (WGS) entry which is preliminary data.</text>
</comment>
<reference evidence="1 2" key="1">
    <citation type="submission" date="2020-04" db="EMBL/GenBank/DDBJ databases">
        <authorList>
            <person name="Wallbank WR R."/>
            <person name="Pardo Diaz C."/>
            <person name="Kozak K."/>
            <person name="Martin S."/>
            <person name="Jiggins C."/>
            <person name="Moest M."/>
            <person name="Warren A I."/>
            <person name="Byers J.R.P. K."/>
            <person name="Montejo-Kovacevich G."/>
            <person name="Yen C E."/>
        </authorList>
    </citation>
    <scope>NUCLEOTIDE SEQUENCE [LARGE SCALE GENOMIC DNA]</scope>
</reference>
<evidence type="ECO:0000313" key="2">
    <source>
        <dbReference type="Proteomes" id="UP000494106"/>
    </source>
</evidence>
<proteinExistence type="predicted"/>
<name>A0A8S1BSY4_ARCPL</name>
<dbReference type="EMBL" id="CADEBC010000961">
    <property type="protein sequence ID" value="CAB3262466.1"/>
    <property type="molecule type" value="Genomic_DNA"/>
</dbReference>
<protein>
    <submittedName>
        <fullName evidence="1">Uncharacterized protein</fullName>
    </submittedName>
</protein>
<accession>A0A8S1BSY4</accession>
<dbReference type="AlphaFoldDB" id="A0A8S1BSY4"/>
<gene>
    <name evidence="1" type="ORF">APLA_LOCUS18427</name>
</gene>
<dbReference type="Proteomes" id="UP000494106">
    <property type="component" value="Unassembled WGS sequence"/>
</dbReference>
<evidence type="ECO:0000313" key="1">
    <source>
        <dbReference type="EMBL" id="CAB3262466.1"/>
    </source>
</evidence>
<sequence length="159" mass="17807">MFQFFGVPRAQRGRTREALEPAERERHLRLAVKASCCYCPLRAWWFVLAWLALGERTASPWLLRCRCGNGGVAGLRLSSAGLRKSSGAAEMFTRRRPGESGYVSIGGPLFYRYGATRVHCGGDDDEFDRHPVFGVLFGDSSYCGCTLTYCYCTTYISYT</sequence>
<keyword evidence="2" id="KW-1185">Reference proteome</keyword>